<dbReference type="InterPro" id="IPR002087">
    <property type="entry name" value="Anti_prolifrtn"/>
</dbReference>
<name>A0A8C4PYK1_EPTBU</name>
<organism evidence="4 5">
    <name type="scientific">Eptatretus burgeri</name>
    <name type="common">Inshore hagfish</name>
    <dbReference type="NCBI Taxonomy" id="7764"/>
    <lineage>
        <taxon>Eukaryota</taxon>
        <taxon>Metazoa</taxon>
        <taxon>Chordata</taxon>
        <taxon>Craniata</taxon>
        <taxon>Vertebrata</taxon>
        <taxon>Cyclostomata</taxon>
        <taxon>Myxini</taxon>
        <taxon>Myxiniformes</taxon>
        <taxon>Myxinidae</taxon>
        <taxon>Eptatretinae</taxon>
        <taxon>Eptatretus</taxon>
    </lineage>
</organism>
<sequence length="165" mass="18648">MCNDVTMKLEIESAVTFVASLLRASSLHDPQLDSFSRSLCQLLAERYQQHWFPDKPCKGSAYRCIRINHKMDPLLGQAAICIGLSTEQLFRLLPRELTLWIDPFEVSYRIGEDGSICVLYEATRVTLPPTTPEQCSYTLGCKESREYVLGRTSPSRSYAMMTVSG</sequence>
<dbReference type="AlphaFoldDB" id="A0A8C4PYK1"/>
<dbReference type="Ensembl" id="ENSEBUT00000006364.1">
    <property type="protein sequence ID" value="ENSEBUP00000005917.1"/>
    <property type="gene ID" value="ENSEBUG00000003958.1"/>
</dbReference>
<reference evidence="4" key="1">
    <citation type="submission" date="2025-08" db="UniProtKB">
        <authorList>
            <consortium name="Ensembl"/>
        </authorList>
    </citation>
    <scope>IDENTIFICATION</scope>
</reference>
<dbReference type="PROSITE" id="PS00960">
    <property type="entry name" value="BTG_1"/>
    <property type="match status" value="1"/>
</dbReference>
<feature type="domain" description="Anti-proliferative protein" evidence="3">
    <location>
        <begin position="93"/>
        <end position="112"/>
    </location>
</feature>
<accession>A0A8C4PYK1</accession>
<dbReference type="PANTHER" id="PTHR22978">
    <property type="entry name" value="B-CELL TRANSLOCATION GENE"/>
    <property type="match status" value="1"/>
</dbReference>
<evidence type="ECO:0000313" key="4">
    <source>
        <dbReference type="Ensembl" id="ENSEBUP00000005917.1"/>
    </source>
</evidence>
<dbReference type="InterPro" id="IPR036054">
    <property type="entry name" value="BTG-like_sf"/>
</dbReference>
<protein>
    <submittedName>
        <fullName evidence="4">B-cell translocation gene 1, anti-proliferative</fullName>
    </submittedName>
</protein>
<dbReference type="PROSITE" id="PS01203">
    <property type="entry name" value="BTG_2"/>
    <property type="match status" value="1"/>
</dbReference>
<dbReference type="PANTHER" id="PTHR22978:SF22">
    <property type="entry name" value="BTG FAMILY PROTEIN"/>
    <property type="match status" value="1"/>
</dbReference>
<reference evidence="4" key="2">
    <citation type="submission" date="2025-09" db="UniProtKB">
        <authorList>
            <consortium name="Ensembl"/>
        </authorList>
    </citation>
    <scope>IDENTIFICATION</scope>
</reference>
<dbReference type="GO" id="GO:0005737">
    <property type="term" value="C:cytoplasm"/>
    <property type="evidence" value="ECO:0007669"/>
    <property type="project" value="TreeGrafter"/>
</dbReference>
<evidence type="ECO:0000259" key="3">
    <source>
        <dbReference type="PROSITE" id="PS01203"/>
    </source>
</evidence>
<evidence type="ECO:0000259" key="2">
    <source>
        <dbReference type="PROSITE" id="PS00960"/>
    </source>
</evidence>
<dbReference type="GeneTree" id="ENSGT00950000182952"/>
<evidence type="ECO:0000313" key="5">
    <source>
        <dbReference type="Proteomes" id="UP000694388"/>
    </source>
</evidence>
<dbReference type="SUPFAM" id="SSF160696">
    <property type="entry name" value="BTG domain-like"/>
    <property type="match status" value="1"/>
</dbReference>
<dbReference type="Pfam" id="PF07742">
    <property type="entry name" value="BTG"/>
    <property type="match status" value="1"/>
</dbReference>
<dbReference type="Proteomes" id="UP000694388">
    <property type="component" value="Unplaced"/>
</dbReference>
<dbReference type="PRINTS" id="PR00310">
    <property type="entry name" value="ANTIPRLFBTG1"/>
</dbReference>
<keyword evidence="5" id="KW-1185">Reference proteome</keyword>
<dbReference type="SMART" id="SM00099">
    <property type="entry name" value="btg1"/>
    <property type="match status" value="1"/>
</dbReference>
<proteinExistence type="inferred from homology"/>
<evidence type="ECO:0000256" key="1">
    <source>
        <dbReference type="ARBA" id="ARBA00007989"/>
    </source>
</evidence>
<dbReference type="GO" id="GO:0008285">
    <property type="term" value="P:negative regulation of cell population proliferation"/>
    <property type="evidence" value="ECO:0007669"/>
    <property type="project" value="TreeGrafter"/>
</dbReference>
<dbReference type="InterPro" id="IPR033332">
    <property type="entry name" value="BTG"/>
</dbReference>
<comment type="similarity">
    <text evidence="1">Belongs to the BTG family.</text>
</comment>
<dbReference type="GO" id="GO:0005634">
    <property type="term" value="C:nucleus"/>
    <property type="evidence" value="ECO:0007669"/>
    <property type="project" value="TreeGrafter"/>
</dbReference>
<feature type="domain" description="Anti-proliferative protein" evidence="2">
    <location>
        <begin position="47"/>
        <end position="67"/>
    </location>
</feature>
<dbReference type="OMA" id="SHWFPDK"/>
<dbReference type="Gene3D" id="3.90.640.90">
    <property type="entry name" value="Anti-proliferative protein, N-terminal domain"/>
    <property type="match status" value="1"/>
</dbReference>